<evidence type="ECO:0000256" key="6">
    <source>
        <dbReference type="ARBA" id="ARBA00023002"/>
    </source>
</evidence>
<dbReference type="EMBL" id="CR382123">
    <property type="protein sequence ID" value="CAH01116.1"/>
    <property type="molecule type" value="Genomic_DNA"/>
</dbReference>
<comment type="similarity">
    <text evidence="4">Belongs to the nitroreductase family.</text>
</comment>
<dbReference type="GO" id="GO:0005737">
    <property type="term" value="C:cytoplasm"/>
    <property type="evidence" value="ECO:0007669"/>
    <property type="project" value="UniProtKB-SubCell"/>
</dbReference>
<dbReference type="RefSeq" id="XP_452265.1">
    <property type="nucleotide sequence ID" value="XM_452265.1"/>
</dbReference>
<dbReference type="GO" id="GO:0005634">
    <property type="term" value="C:nucleus"/>
    <property type="evidence" value="ECO:0007669"/>
    <property type="project" value="UniProtKB-SubCell"/>
</dbReference>
<reference evidence="8 9" key="1">
    <citation type="journal article" date="2004" name="Nature">
        <title>Genome evolution in yeasts.</title>
        <authorList>
            <consortium name="Genolevures"/>
            <person name="Dujon B."/>
            <person name="Sherman D."/>
            <person name="Fischer G."/>
            <person name="Durrens P."/>
            <person name="Casaregola S."/>
            <person name="Lafontaine I."/>
            <person name="de Montigny J."/>
            <person name="Marck C."/>
            <person name="Neuveglise C."/>
            <person name="Talla E."/>
            <person name="Goffard N."/>
            <person name="Frangeul L."/>
            <person name="Aigle M."/>
            <person name="Anthouard V."/>
            <person name="Babour A."/>
            <person name="Barbe V."/>
            <person name="Barnay S."/>
            <person name="Blanchin S."/>
            <person name="Beckerich J.M."/>
            <person name="Beyne E."/>
            <person name="Bleykasten C."/>
            <person name="Boisrame A."/>
            <person name="Boyer J."/>
            <person name="Cattolico L."/>
            <person name="Confanioleri F."/>
            <person name="de Daruvar A."/>
            <person name="Despons L."/>
            <person name="Fabre E."/>
            <person name="Fairhead C."/>
            <person name="Ferry-Dumazet H."/>
            <person name="Groppi A."/>
            <person name="Hantraye F."/>
            <person name="Hennequin C."/>
            <person name="Jauniaux N."/>
            <person name="Joyet P."/>
            <person name="Kachouri R."/>
            <person name="Kerrest A."/>
            <person name="Koszul R."/>
            <person name="Lemaire M."/>
            <person name="Lesur I."/>
            <person name="Ma L."/>
            <person name="Muller H."/>
            <person name="Nicaud J.M."/>
            <person name="Nikolski M."/>
            <person name="Oztas S."/>
            <person name="Ozier-Kalogeropoulos O."/>
            <person name="Pellenz S."/>
            <person name="Potier S."/>
            <person name="Richard G.F."/>
            <person name="Straub M.L."/>
            <person name="Suleau A."/>
            <person name="Swennene D."/>
            <person name="Tekaia F."/>
            <person name="Wesolowski-Louvel M."/>
            <person name="Westhof E."/>
            <person name="Wirth B."/>
            <person name="Zeniou-Meyer M."/>
            <person name="Zivanovic I."/>
            <person name="Bolotin-Fukuhara M."/>
            <person name="Thierry A."/>
            <person name="Bouchier C."/>
            <person name="Caudron B."/>
            <person name="Scarpelli C."/>
            <person name="Gaillardin C."/>
            <person name="Weissenbach J."/>
            <person name="Wincker P."/>
            <person name="Souciet J.L."/>
        </authorList>
    </citation>
    <scope>NUCLEOTIDE SEQUENCE [LARGE SCALE GENOMIC DNA]</scope>
    <source>
        <strain evidence="9">ATCC 8585 / CBS 2359 / DSM 70799 / NBRC 1267 / NRRL Y-1140 / WM37</strain>
    </source>
</reference>
<dbReference type="FunCoup" id="Q6CUX4">
    <property type="interactions" value="14"/>
</dbReference>
<evidence type="ECO:0000313" key="9">
    <source>
        <dbReference type="Proteomes" id="UP000000598"/>
    </source>
</evidence>
<comment type="subcellular location">
    <subcellularLocation>
        <location evidence="3">Cytoplasm</location>
    </subcellularLocation>
    <subcellularLocation>
        <location evidence="2">Nucleus</location>
    </subcellularLocation>
</comment>
<dbReference type="InParanoid" id="Q6CUX4"/>
<gene>
    <name evidence="8" type="ORF">KLLA0_C01562g</name>
</gene>
<dbReference type="STRING" id="284590.Q6CUX4"/>
<dbReference type="PaxDb" id="284590-Q6CUX4"/>
<evidence type="ECO:0000256" key="2">
    <source>
        <dbReference type="ARBA" id="ARBA00004123"/>
    </source>
</evidence>
<dbReference type="InterPro" id="IPR033877">
    <property type="entry name" value="Frm2/Hbn1"/>
</dbReference>
<dbReference type="HOGENOM" id="CLU_073125_1_0_1"/>
<sequence>MSAAATKQFLKAIAARRTIYALKPELPSGVSINDVQEVVQAIVKDTPTSFNCQGNRAIILTGETHKSVWDSVVNAIEGDNGKKRPASARDEAFGSIIFLTDDKTTEKLQADFPAWSAIFPSFAEHSSGAAQISTWTAIELLGLGGHLQHYNGYVKAALPEGAIPQEWTVQAQLVFGLPAAEAGEKTYIDNPVKILN</sequence>
<keyword evidence="7" id="KW-0539">Nucleus</keyword>
<organism evidence="8 9">
    <name type="scientific">Kluyveromyces lactis (strain ATCC 8585 / CBS 2359 / DSM 70799 / NBRC 1267 / NRRL Y-1140 / WM37)</name>
    <name type="common">Yeast</name>
    <name type="synonym">Candida sphaerica</name>
    <dbReference type="NCBI Taxonomy" id="284590"/>
    <lineage>
        <taxon>Eukaryota</taxon>
        <taxon>Fungi</taxon>
        <taxon>Dikarya</taxon>
        <taxon>Ascomycota</taxon>
        <taxon>Saccharomycotina</taxon>
        <taxon>Saccharomycetes</taxon>
        <taxon>Saccharomycetales</taxon>
        <taxon>Saccharomycetaceae</taxon>
        <taxon>Kluyveromyces</taxon>
    </lineage>
</organism>
<dbReference type="AlphaFoldDB" id="Q6CUX4"/>
<evidence type="ECO:0000256" key="7">
    <source>
        <dbReference type="ARBA" id="ARBA00023242"/>
    </source>
</evidence>
<keyword evidence="9" id="KW-1185">Reference proteome</keyword>
<evidence type="ECO:0000256" key="3">
    <source>
        <dbReference type="ARBA" id="ARBA00004496"/>
    </source>
</evidence>
<comment type="cofactor">
    <cofactor evidence="1">
        <name>FMN</name>
        <dbReference type="ChEBI" id="CHEBI:58210"/>
    </cofactor>
</comment>
<dbReference type="CDD" id="cd02140">
    <property type="entry name" value="Frm2-like"/>
    <property type="match status" value="1"/>
</dbReference>
<evidence type="ECO:0000256" key="4">
    <source>
        <dbReference type="ARBA" id="ARBA00007118"/>
    </source>
</evidence>
<dbReference type="OMA" id="EMFENHT"/>
<name>Q6CUX4_KLULA</name>
<dbReference type="GeneID" id="2892396"/>
<keyword evidence="6" id="KW-0560">Oxidoreductase</keyword>
<accession>Q6CUX4</accession>
<dbReference type="KEGG" id="kla:KLLA0_C01562g"/>
<dbReference type="GO" id="GO:0034599">
    <property type="term" value="P:cellular response to oxidative stress"/>
    <property type="evidence" value="ECO:0007669"/>
    <property type="project" value="InterPro"/>
</dbReference>
<protein>
    <submittedName>
        <fullName evidence="8">KLLA0C01562p</fullName>
    </submittedName>
</protein>
<dbReference type="FunFam" id="3.40.109.10:FF:000001">
    <property type="entry name" value="Nitroreductase family"/>
    <property type="match status" value="1"/>
</dbReference>
<dbReference type="GO" id="GO:0016491">
    <property type="term" value="F:oxidoreductase activity"/>
    <property type="evidence" value="ECO:0007669"/>
    <property type="project" value="UniProtKB-KW"/>
</dbReference>
<dbReference type="Proteomes" id="UP000000598">
    <property type="component" value="Chromosome C"/>
</dbReference>
<dbReference type="InterPro" id="IPR000415">
    <property type="entry name" value="Nitroreductase-like"/>
</dbReference>
<evidence type="ECO:0000313" key="8">
    <source>
        <dbReference type="EMBL" id="CAH01116.1"/>
    </source>
</evidence>
<keyword evidence="5" id="KW-0963">Cytoplasm</keyword>
<dbReference type="eggNOG" id="ENOG502RYI9">
    <property type="taxonomic scope" value="Eukaryota"/>
</dbReference>
<dbReference type="PANTHER" id="PTHR43035">
    <property type="entry name" value="FATTY ACID REPRESSION MUTANT PROTEIN 2-RELATED"/>
    <property type="match status" value="1"/>
</dbReference>
<dbReference type="PANTHER" id="PTHR43035:SF1">
    <property type="entry name" value="FATTY ACID REPRESSION MUTANT PROTEIN 2-RELATED"/>
    <property type="match status" value="1"/>
</dbReference>
<evidence type="ECO:0000256" key="5">
    <source>
        <dbReference type="ARBA" id="ARBA00022490"/>
    </source>
</evidence>
<dbReference type="SUPFAM" id="SSF55469">
    <property type="entry name" value="FMN-dependent nitroreductase-like"/>
    <property type="match status" value="1"/>
</dbReference>
<dbReference type="Gene3D" id="3.40.109.10">
    <property type="entry name" value="NADH Oxidase"/>
    <property type="match status" value="1"/>
</dbReference>
<proteinExistence type="inferred from homology"/>
<evidence type="ECO:0000256" key="1">
    <source>
        <dbReference type="ARBA" id="ARBA00001917"/>
    </source>
</evidence>